<dbReference type="EMBL" id="CP002955">
    <property type="protein sequence ID" value="AEL25361.1"/>
    <property type="molecule type" value="Genomic_DNA"/>
</dbReference>
<keyword evidence="1" id="KW-0378">Hydrolase</keyword>
<proteinExistence type="predicted"/>
<dbReference type="OrthoDB" id="9794725at2"/>
<dbReference type="Proteomes" id="UP000001635">
    <property type="component" value="Chromosome"/>
</dbReference>
<evidence type="ECO:0000313" key="5">
    <source>
        <dbReference type="Proteomes" id="UP000001635"/>
    </source>
</evidence>
<feature type="domain" description="BD-FAE-like" evidence="3">
    <location>
        <begin position="61"/>
        <end position="258"/>
    </location>
</feature>
<feature type="signal peptide" evidence="2">
    <location>
        <begin position="1"/>
        <end position="18"/>
    </location>
</feature>
<keyword evidence="2" id="KW-0732">Signal</keyword>
<evidence type="ECO:0000259" key="3">
    <source>
        <dbReference type="Pfam" id="PF20434"/>
    </source>
</evidence>
<dbReference type="SUPFAM" id="SSF53474">
    <property type="entry name" value="alpha/beta-Hydrolases"/>
    <property type="match status" value="1"/>
</dbReference>
<dbReference type="KEGG" id="cmr:Cycma_1607"/>
<evidence type="ECO:0000256" key="1">
    <source>
        <dbReference type="ARBA" id="ARBA00022801"/>
    </source>
</evidence>
<dbReference type="InterPro" id="IPR050300">
    <property type="entry name" value="GDXG_lipolytic_enzyme"/>
</dbReference>
<dbReference type="RefSeq" id="WP_014019656.1">
    <property type="nucleotide sequence ID" value="NC_015914.1"/>
</dbReference>
<dbReference type="PANTHER" id="PTHR48081">
    <property type="entry name" value="AB HYDROLASE SUPERFAMILY PROTEIN C4A8.06C"/>
    <property type="match status" value="1"/>
</dbReference>
<name>G0J5R0_CYCMS</name>
<protein>
    <submittedName>
        <fullName evidence="4">Esterase/lipase</fullName>
    </submittedName>
</protein>
<dbReference type="AlphaFoldDB" id="G0J5R0"/>
<evidence type="ECO:0000313" key="4">
    <source>
        <dbReference type="EMBL" id="AEL25361.1"/>
    </source>
</evidence>
<sequence>MKQFALILFLIVSSNLEAQQLMDLYFERIPNSKPYAMQEEVIEDNGRISWLKNVSKPTLTCYHPNEEMATGAAVIICPGGGYSGESYLREGTLIAETFVKKGIAAFILKYRLPSDSIMIDKTIGPLQDAQQAIKTVRQNATAWNIDPSKIGIMGFSAGGHLASTAGTHFDKSYIPNERQISLRPDFMILIYPVISMTDEIGHLGSRQNLLGKSATAMQKEMFSNEFQVSPNTPPTWITHTGDDNVVPVENSIRFYQALIKNEVPSEMHLYPKGNHGFVLSLPPEEWMQPLFDWMSNSGISP</sequence>
<reference evidence="5" key="1">
    <citation type="submission" date="2011-07" db="EMBL/GenBank/DDBJ databases">
        <title>The complete genome of Cyclobacterium marinum DSM 745.</title>
        <authorList>
            <person name="Lucas S."/>
            <person name="Han J."/>
            <person name="Lapidus A."/>
            <person name="Bruce D."/>
            <person name="Goodwin L."/>
            <person name="Pitluck S."/>
            <person name="Peters L."/>
            <person name="Kyrpides N."/>
            <person name="Mavromatis K."/>
            <person name="Ivanova N."/>
            <person name="Ovchinnikova G."/>
            <person name="Chertkov O."/>
            <person name="Detter J.C."/>
            <person name="Tapia R."/>
            <person name="Han C."/>
            <person name="Land M."/>
            <person name="Hauser L."/>
            <person name="Markowitz V."/>
            <person name="Cheng J.-F."/>
            <person name="Hugenholtz P."/>
            <person name="Woyke T."/>
            <person name="Wu D."/>
            <person name="Tindall B."/>
            <person name="Schuetze A."/>
            <person name="Brambilla E."/>
            <person name="Klenk H.-P."/>
            <person name="Eisen J.A."/>
        </authorList>
    </citation>
    <scope>NUCLEOTIDE SEQUENCE [LARGE SCALE GENOMIC DNA]</scope>
    <source>
        <strain evidence="5">ATCC 25205 / DSM 745 / LMG 13164 / NCIMB 1802</strain>
    </source>
</reference>
<dbReference type="HOGENOM" id="CLU_012494_5_1_10"/>
<gene>
    <name evidence="4" type="ordered locus">Cycma_1607</name>
</gene>
<feature type="chain" id="PRO_5003400796" evidence="2">
    <location>
        <begin position="19"/>
        <end position="301"/>
    </location>
</feature>
<dbReference type="Gene3D" id="3.40.50.1820">
    <property type="entry name" value="alpha/beta hydrolase"/>
    <property type="match status" value="1"/>
</dbReference>
<dbReference type="PANTHER" id="PTHR48081:SF6">
    <property type="entry name" value="PEPTIDASE S9 PROLYL OLIGOPEPTIDASE CATALYTIC DOMAIN-CONTAINING PROTEIN"/>
    <property type="match status" value="1"/>
</dbReference>
<organism evidence="4 5">
    <name type="scientific">Cyclobacterium marinum (strain ATCC 25205 / DSM 745 / LMG 13164 / NCIMB 1802)</name>
    <name type="common">Flectobacillus marinus</name>
    <dbReference type="NCBI Taxonomy" id="880070"/>
    <lineage>
        <taxon>Bacteria</taxon>
        <taxon>Pseudomonadati</taxon>
        <taxon>Bacteroidota</taxon>
        <taxon>Cytophagia</taxon>
        <taxon>Cytophagales</taxon>
        <taxon>Cyclobacteriaceae</taxon>
        <taxon>Cyclobacterium</taxon>
    </lineage>
</organism>
<dbReference type="GO" id="GO:0016787">
    <property type="term" value="F:hydrolase activity"/>
    <property type="evidence" value="ECO:0007669"/>
    <property type="project" value="UniProtKB-KW"/>
</dbReference>
<dbReference type="InterPro" id="IPR029058">
    <property type="entry name" value="AB_hydrolase_fold"/>
</dbReference>
<dbReference type="eggNOG" id="COG0657">
    <property type="taxonomic scope" value="Bacteria"/>
</dbReference>
<evidence type="ECO:0000256" key="2">
    <source>
        <dbReference type="SAM" id="SignalP"/>
    </source>
</evidence>
<keyword evidence="5" id="KW-1185">Reference proteome</keyword>
<dbReference type="STRING" id="880070.Cycma_1607"/>
<dbReference type="InterPro" id="IPR049492">
    <property type="entry name" value="BD-FAE-like_dom"/>
</dbReference>
<accession>G0J5R0</accession>
<dbReference type="Pfam" id="PF20434">
    <property type="entry name" value="BD-FAE"/>
    <property type="match status" value="1"/>
</dbReference>